<feature type="region of interest" description="Disordered" evidence="1">
    <location>
        <begin position="1088"/>
        <end position="1146"/>
    </location>
</feature>
<comment type="caution">
    <text evidence="4">The sequence shown here is derived from an EMBL/GenBank/DDBJ whole genome shotgun (WGS) entry which is preliminary data.</text>
</comment>
<evidence type="ECO:0008006" key="6">
    <source>
        <dbReference type="Google" id="ProtNLM"/>
    </source>
</evidence>
<gene>
    <name evidence="4" type="ORF">PECAL_2P07170</name>
</gene>
<reference evidence="4" key="1">
    <citation type="submission" date="2021-11" db="EMBL/GenBank/DDBJ databases">
        <authorList>
            <consortium name="Genoscope - CEA"/>
            <person name="William W."/>
        </authorList>
    </citation>
    <scope>NUCLEOTIDE SEQUENCE</scope>
</reference>
<evidence type="ECO:0000313" key="4">
    <source>
        <dbReference type="EMBL" id="CAH0367684.1"/>
    </source>
</evidence>
<feature type="transmembrane region" description="Helical" evidence="2">
    <location>
        <begin position="131"/>
        <end position="154"/>
    </location>
</feature>
<protein>
    <recommendedName>
        <fullName evidence="6">SH3 domain-containing protein</fullName>
    </recommendedName>
</protein>
<feature type="compositionally biased region" description="Acidic residues" evidence="1">
    <location>
        <begin position="1006"/>
        <end position="1020"/>
    </location>
</feature>
<feature type="transmembrane region" description="Helical" evidence="2">
    <location>
        <begin position="593"/>
        <end position="613"/>
    </location>
</feature>
<dbReference type="EMBL" id="CAKKNE010000002">
    <property type="protein sequence ID" value="CAH0367684.1"/>
    <property type="molecule type" value="Genomic_DNA"/>
</dbReference>
<evidence type="ECO:0000313" key="5">
    <source>
        <dbReference type="Proteomes" id="UP000789595"/>
    </source>
</evidence>
<keyword evidence="2" id="KW-0812">Transmembrane</keyword>
<feature type="transmembrane region" description="Helical" evidence="2">
    <location>
        <begin position="337"/>
        <end position="356"/>
    </location>
</feature>
<name>A0A8J2SJI5_9STRA</name>
<accession>A0A8J2SJI5</accession>
<feature type="transmembrane region" description="Helical" evidence="2">
    <location>
        <begin position="929"/>
        <end position="951"/>
    </location>
</feature>
<feature type="chain" id="PRO_5035153250" description="SH3 domain-containing protein" evidence="3">
    <location>
        <begin position="22"/>
        <end position="1146"/>
    </location>
</feature>
<organism evidence="4 5">
    <name type="scientific">Pelagomonas calceolata</name>
    <dbReference type="NCBI Taxonomy" id="35677"/>
    <lineage>
        <taxon>Eukaryota</taxon>
        <taxon>Sar</taxon>
        <taxon>Stramenopiles</taxon>
        <taxon>Ochrophyta</taxon>
        <taxon>Pelagophyceae</taxon>
        <taxon>Pelagomonadales</taxon>
        <taxon>Pelagomonadaceae</taxon>
        <taxon>Pelagomonas</taxon>
    </lineage>
</organism>
<feature type="compositionally biased region" description="Low complexity" evidence="1">
    <location>
        <begin position="996"/>
        <end position="1005"/>
    </location>
</feature>
<keyword evidence="5" id="KW-1185">Reference proteome</keyword>
<feature type="compositionally biased region" description="Pro residues" evidence="1">
    <location>
        <begin position="975"/>
        <end position="995"/>
    </location>
</feature>
<proteinExistence type="predicted"/>
<keyword evidence="3" id="KW-0732">Signal</keyword>
<evidence type="ECO:0000256" key="1">
    <source>
        <dbReference type="SAM" id="MobiDB-lite"/>
    </source>
</evidence>
<feature type="transmembrane region" description="Helical" evidence="2">
    <location>
        <begin position="700"/>
        <end position="719"/>
    </location>
</feature>
<feature type="signal peptide" evidence="3">
    <location>
        <begin position="1"/>
        <end position="21"/>
    </location>
</feature>
<feature type="transmembrane region" description="Helical" evidence="2">
    <location>
        <begin position="659"/>
        <end position="680"/>
    </location>
</feature>
<sequence>MSFNWLILINWAIILNPVTKAKRLVVVVNWVCFATFHNWWKEGRVWLKGYVKGRYYRKVGAASADDVDVAVEVTFLSLYEKGINAILPLVSLDLREKWAPTPPEVLEEARDGPTAPDSIIAAEFDIPYSGLLGWLGVVWYFGVYWLWISTYLGFQDALMGGGAPGSVAELVLAAMDPGNGGRPIGGGGKAFVEDNLFAIAPYEPCFGLYRLSEKVMHDVWVKVRSSWWRIVAVLLAVVAICGGFAYQFHLPTKDVVVVLLVVAAAVALFRWTMPIYDWTRAARSSYSEDDVGVVGEVKTDSTGRLRLNDKGKVREDEADFIAVGHVPRGTLLEPRPACPLMVALLLVLFGALGIVLDYFIVGGGYRCGLAGAIFGGVVGFVRFGREQYGVPEVFVVSAEALSVASNIGALFAAGGKHGKRSSTLKVLDKPPPKLKTGESWNDYPDYYLVPCDPTSSSTTKNGVIVYHTTGWQVYVKPAPSQLNNHRRWQLLASTHEIVTISVPQLETLMGFDVLPKDTIVRVPATDVADAALKVVAAANAVKEFPPGVPWKKRTPTTFRKAHYEVRDDPKRQVHQHGVDEMLRSLRKAGARAALCRLIGVALAFFCSAVVASWCGLGAGVLTACVCVVTLGLCLPRIMGASVDMLSEAKHSVTVKYRRGPLLAFYVAVLVALVAASLLFAGFDSLGIASSCGLFAGVESSVAVLVCGLLAVGAGIFGATRSVSVIIAGRNYGFDRAPDFSVAIEAAKEKGQKTKQNMKAIVVRHASCIAHCLVNSCKVGDHVDVERLADGRIFDGHVVMVNIGNGNSIATTYDVLYENGDRENGVERHRIWIKGGRNVIFSLLPTTNKALNQKLCDGFQCTAVLEKVFADVHATTEHNCWDCRSELPEDLQDEIDHSFCTLDQLPEKIAGMIEPHIELVESSCTVSDPVVAFFAFAVACLTALIALPGAVLDDVVNAATACRFWTTQRRDVGPAAAPPPPPRRPARAPAPSPAPAPSTGSFVVSDDVVEDDVGSDAEVEPVPDVRRSRAAVSYAESEEDDETPPPHLVVGQSVALALDALEGVVTKIDGDKVWVKLDDDRDEWFRAEQLLPVEESRSVPQGRGEKRKAPTSSKPTSSKRPRRSGNVDEDYQPTAGDAEEDEEDEEE</sequence>
<keyword evidence="2" id="KW-1133">Transmembrane helix</keyword>
<feature type="transmembrane region" description="Helical" evidence="2">
    <location>
        <begin position="255"/>
        <end position="273"/>
    </location>
</feature>
<evidence type="ECO:0000256" key="3">
    <source>
        <dbReference type="SAM" id="SignalP"/>
    </source>
</evidence>
<feature type="transmembrane region" description="Helical" evidence="2">
    <location>
        <begin position="619"/>
        <end position="638"/>
    </location>
</feature>
<keyword evidence="2" id="KW-0472">Membrane</keyword>
<feature type="compositionally biased region" description="Acidic residues" evidence="1">
    <location>
        <begin position="1126"/>
        <end position="1146"/>
    </location>
</feature>
<dbReference type="AlphaFoldDB" id="A0A8J2SJI5"/>
<feature type="region of interest" description="Disordered" evidence="1">
    <location>
        <begin position="970"/>
        <end position="1046"/>
    </location>
</feature>
<feature type="transmembrane region" description="Helical" evidence="2">
    <location>
        <begin position="226"/>
        <end position="249"/>
    </location>
</feature>
<feature type="transmembrane region" description="Helical" evidence="2">
    <location>
        <begin position="362"/>
        <end position="381"/>
    </location>
</feature>
<dbReference type="Proteomes" id="UP000789595">
    <property type="component" value="Unassembled WGS sequence"/>
</dbReference>
<evidence type="ECO:0000256" key="2">
    <source>
        <dbReference type="SAM" id="Phobius"/>
    </source>
</evidence>